<accession>A0A4Y7K5J4</accession>
<gene>
    <name evidence="1" type="ORF">C5167_010875</name>
</gene>
<dbReference type="Proteomes" id="UP000316621">
    <property type="component" value="Chromosome 6"/>
</dbReference>
<evidence type="ECO:0000313" key="1">
    <source>
        <dbReference type="EMBL" id="RZC67189.1"/>
    </source>
</evidence>
<evidence type="ECO:0000313" key="2">
    <source>
        <dbReference type="Proteomes" id="UP000316621"/>
    </source>
</evidence>
<dbReference type="AlphaFoldDB" id="A0A4Y7K5J4"/>
<organism evidence="1 2">
    <name type="scientific">Papaver somniferum</name>
    <name type="common">Opium poppy</name>
    <dbReference type="NCBI Taxonomy" id="3469"/>
    <lineage>
        <taxon>Eukaryota</taxon>
        <taxon>Viridiplantae</taxon>
        <taxon>Streptophyta</taxon>
        <taxon>Embryophyta</taxon>
        <taxon>Tracheophyta</taxon>
        <taxon>Spermatophyta</taxon>
        <taxon>Magnoliopsida</taxon>
        <taxon>Ranunculales</taxon>
        <taxon>Papaveraceae</taxon>
        <taxon>Papaveroideae</taxon>
        <taxon>Papaver</taxon>
    </lineage>
</organism>
<reference evidence="1 2" key="1">
    <citation type="journal article" date="2018" name="Science">
        <title>The opium poppy genome and morphinan production.</title>
        <authorList>
            <person name="Guo L."/>
            <person name="Winzer T."/>
            <person name="Yang X."/>
            <person name="Li Y."/>
            <person name="Ning Z."/>
            <person name="He Z."/>
            <person name="Teodor R."/>
            <person name="Lu Y."/>
            <person name="Bowser T.A."/>
            <person name="Graham I.A."/>
            <person name="Ye K."/>
        </authorList>
    </citation>
    <scope>NUCLEOTIDE SEQUENCE [LARGE SCALE GENOMIC DNA]</scope>
    <source>
        <strain evidence="2">cv. HN1</strain>
        <tissue evidence="1">Leaves</tissue>
    </source>
</reference>
<keyword evidence="2" id="KW-1185">Reference proteome</keyword>
<name>A0A4Y7K5J4_PAPSO</name>
<sequence length="116" mass="13077">MKDTIQFQKRKEVNVISEPSIDDNMYIPEDMSFASYHYFQCSQVAAKEKKRTVVVPSPVLYRINKETTIEAIRKITVSFTGCTPGENIEIGRIAESGNVKRYADLAGVNVGLMEVK</sequence>
<proteinExistence type="predicted"/>
<dbReference type="EMBL" id="CM010720">
    <property type="protein sequence ID" value="RZC67189.1"/>
    <property type="molecule type" value="Genomic_DNA"/>
</dbReference>
<dbReference type="Gramene" id="RZC67189">
    <property type="protein sequence ID" value="RZC67189"/>
    <property type="gene ID" value="C5167_010875"/>
</dbReference>
<protein>
    <submittedName>
        <fullName evidence="1">Uncharacterized protein</fullName>
    </submittedName>
</protein>